<feature type="transmembrane region" description="Helical" evidence="6">
    <location>
        <begin position="414"/>
        <end position="436"/>
    </location>
</feature>
<sequence>MNNEKTRDSFSNKLGFILSCVGAAIGLGNIWMFPYRLGQNGGGAFLIPYILFVFLLGVTGVISEFAFGRYVGSGPLKGIKNIFKEKNLKGGNILGSIPVISLWCTFVFYSVVVGWILKYFSINFTSNLKNIDIPNYFNSFVTSSQSLIWLSLAMILTLIVICMGVSKGIEKLNKIMMPLLFVLFIILTVRSVTLPGAVEGIKYLFIPRWECLLSIKTWIMALGQAFFTVSLTGCALVVFASYTGKEVNLTSVAIETAIFDTIAALLAALMIIPAAFAFKLDVTSGPALMFITVPTIFKSLPHGQIFNGIFFLSMIFASISSALIMLEGPVEAVLSQTNFKRKKVAIVITIISFLVAVPLCLNMNAFTMFSDIITIIFSPTGTLIVSIVLYYVLGKQIALKEINIGRNKQITDKFIFLGKYVFVIVTLIVIVLGIIYGGI</sequence>
<dbReference type="PANTHER" id="PTHR42948:SF1">
    <property type="entry name" value="TRANSPORTER"/>
    <property type="match status" value="1"/>
</dbReference>
<dbReference type="Pfam" id="PF00209">
    <property type="entry name" value="SNF"/>
    <property type="match status" value="2"/>
</dbReference>
<feature type="transmembrane region" description="Helical" evidence="6">
    <location>
        <begin position="147"/>
        <end position="166"/>
    </location>
</feature>
<dbReference type="PROSITE" id="PS50267">
    <property type="entry name" value="NA_NEUROTRAN_SYMP_3"/>
    <property type="match status" value="1"/>
</dbReference>
<evidence type="ECO:0000256" key="4">
    <source>
        <dbReference type="ARBA" id="ARBA00022989"/>
    </source>
</evidence>
<keyword evidence="5 6" id="KW-0472">Membrane</keyword>
<dbReference type="GO" id="GO:0016020">
    <property type="term" value="C:membrane"/>
    <property type="evidence" value="ECO:0007669"/>
    <property type="project" value="UniProtKB-SubCell"/>
</dbReference>
<evidence type="ECO:0000256" key="2">
    <source>
        <dbReference type="ARBA" id="ARBA00022448"/>
    </source>
</evidence>
<dbReference type="HOGENOM" id="CLU_006855_3_0_9"/>
<comment type="subcellular location">
    <subcellularLocation>
        <location evidence="1">Membrane</location>
        <topology evidence="1">Multi-pass membrane protein</topology>
    </subcellularLocation>
</comment>
<feature type="transmembrane region" description="Helical" evidence="6">
    <location>
        <begin position="252"/>
        <end position="278"/>
    </location>
</feature>
<dbReference type="InterPro" id="IPR037272">
    <property type="entry name" value="SNS_sf"/>
</dbReference>
<evidence type="ECO:0000256" key="6">
    <source>
        <dbReference type="SAM" id="Phobius"/>
    </source>
</evidence>
<evidence type="ECO:0000256" key="5">
    <source>
        <dbReference type="ARBA" id="ARBA00023136"/>
    </source>
</evidence>
<organism evidence="7 8">
    <name type="scientific">Clostridium novyi (strain NT)</name>
    <dbReference type="NCBI Taxonomy" id="386415"/>
    <lineage>
        <taxon>Bacteria</taxon>
        <taxon>Bacillati</taxon>
        <taxon>Bacillota</taxon>
        <taxon>Clostridia</taxon>
        <taxon>Eubacteriales</taxon>
        <taxon>Clostridiaceae</taxon>
        <taxon>Clostridium</taxon>
    </lineage>
</organism>
<dbReference type="SUPFAM" id="SSF161070">
    <property type="entry name" value="SNF-like"/>
    <property type="match status" value="1"/>
</dbReference>
<dbReference type="NCBIfam" id="NF037979">
    <property type="entry name" value="Na_transp"/>
    <property type="match status" value="1"/>
</dbReference>
<dbReference type="EMBL" id="CP000382">
    <property type="protein sequence ID" value="ABK61394.1"/>
    <property type="molecule type" value="Genomic_DNA"/>
</dbReference>
<feature type="transmembrane region" description="Helical" evidence="6">
    <location>
        <begin position="372"/>
        <end position="393"/>
    </location>
</feature>
<evidence type="ECO:0000313" key="8">
    <source>
        <dbReference type="Proteomes" id="UP000008220"/>
    </source>
</evidence>
<dbReference type="PRINTS" id="PR00176">
    <property type="entry name" value="NANEUSMPORT"/>
</dbReference>
<feature type="transmembrane region" description="Helical" evidence="6">
    <location>
        <begin position="14"/>
        <end position="34"/>
    </location>
</feature>
<dbReference type="CDD" id="cd10336">
    <property type="entry name" value="SLC6sbd_Tyt1-Like"/>
    <property type="match status" value="1"/>
</dbReference>
<dbReference type="RefSeq" id="WP_011722417.1">
    <property type="nucleotide sequence ID" value="NC_008593.1"/>
</dbReference>
<proteinExistence type="predicted"/>
<keyword evidence="8" id="KW-1185">Reference proteome</keyword>
<keyword evidence="2" id="KW-0813">Transport</keyword>
<feature type="transmembrane region" description="Helical" evidence="6">
    <location>
        <begin position="344"/>
        <end position="366"/>
    </location>
</feature>
<feature type="transmembrane region" description="Helical" evidence="6">
    <location>
        <begin position="305"/>
        <end position="324"/>
    </location>
</feature>
<accession>A0Q1C0</accession>
<dbReference type="PANTHER" id="PTHR42948">
    <property type="entry name" value="TRANSPORTER"/>
    <property type="match status" value="1"/>
</dbReference>
<dbReference type="AlphaFoldDB" id="A0Q1C0"/>
<feature type="transmembrane region" description="Helical" evidence="6">
    <location>
        <begin position="46"/>
        <end position="72"/>
    </location>
</feature>
<keyword evidence="4 6" id="KW-1133">Transmembrane helix</keyword>
<dbReference type="Proteomes" id="UP000008220">
    <property type="component" value="Chromosome"/>
</dbReference>
<evidence type="ECO:0000313" key="7">
    <source>
        <dbReference type="EMBL" id="ABK61394.1"/>
    </source>
</evidence>
<feature type="transmembrane region" description="Helical" evidence="6">
    <location>
        <begin position="218"/>
        <end position="240"/>
    </location>
</feature>
<gene>
    <name evidence="7" type="ordered locus">NT01CX_2349</name>
</gene>
<dbReference type="InterPro" id="IPR000175">
    <property type="entry name" value="Na/ntran_symport"/>
</dbReference>
<dbReference type="InterPro" id="IPR047218">
    <property type="entry name" value="YocR/YhdH-like"/>
</dbReference>
<evidence type="ECO:0000256" key="1">
    <source>
        <dbReference type="ARBA" id="ARBA00004141"/>
    </source>
</evidence>
<evidence type="ECO:0000256" key="3">
    <source>
        <dbReference type="ARBA" id="ARBA00022692"/>
    </source>
</evidence>
<feature type="transmembrane region" description="Helical" evidence="6">
    <location>
        <begin position="178"/>
        <end position="198"/>
    </location>
</feature>
<dbReference type="eggNOG" id="COG0733">
    <property type="taxonomic scope" value="Bacteria"/>
</dbReference>
<name>A0Q1C0_CLONN</name>
<keyword evidence="3 6" id="KW-0812">Transmembrane</keyword>
<reference evidence="7 8" key="1">
    <citation type="journal article" date="2006" name="Nat. Biotechnol.">
        <title>The genome and transcriptomes of the anti-tumor agent Clostridium novyi-NT.</title>
        <authorList>
            <person name="Bettegowda C."/>
            <person name="Huang X."/>
            <person name="Lin J."/>
            <person name="Cheong I."/>
            <person name="Kohli M."/>
            <person name="Szabo S.A."/>
            <person name="Zhang X."/>
            <person name="Diaz L.A. Jr."/>
            <person name="Velculescu V.E."/>
            <person name="Parmigiani G."/>
            <person name="Kinzler K.W."/>
            <person name="Vogelstein B."/>
            <person name="Zhou S."/>
        </authorList>
    </citation>
    <scope>NUCLEOTIDE SEQUENCE [LARGE SCALE GENOMIC DNA]</scope>
    <source>
        <strain evidence="7 8">NT</strain>
    </source>
</reference>
<dbReference type="PATRIC" id="fig|386415.7.peg.1453"/>
<feature type="transmembrane region" description="Helical" evidence="6">
    <location>
        <begin position="93"/>
        <end position="117"/>
    </location>
</feature>
<protein>
    <submittedName>
        <fullName evidence="7">Sodium-and chloride-dependent transporter, putative</fullName>
    </submittedName>
</protein>
<dbReference type="KEGG" id="cno:NT01CX_2349"/>